<comment type="caution">
    <text evidence="2">The sequence shown here is derived from an EMBL/GenBank/DDBJ whole genome shotgun (WGS) entry which is preliminary data.</text>
</comment>
<dbReference type="AlphaFoldDB" id="A0A811PMD8"/>
<evidence type="ECO:0000313" key="3">
    <source>
        <dbReference type="Proteomes" id="UP000604825"/>
    </source>
</evidence>
<sequence>MADHPAPTFPAVFGGARAPTAFVSRNTAAMGLIMTSCAVTVVSGESDPMLCLGMLAVLLLGVSLINIGARGE</sequence>
<gene>
    <name evidence="2" type="ORF">NCGR_LOCUS31139</name>
</gene>
<dbReference type="Proteomes" id="UP000604825">
    <property type="component" value="Unassembled WGS sequence"/>
</dbReference>
<keyword evidence="1" id="KW-0812">Transmembrane</keyword>
<dbReference type="EMBL" id="CAJGYO010000007">
    <property type="protein sequence ID" value="CAD6246905.1"/>
    <property type="molecule type" value="Genomic_DNA"/>
</dbReference>
<keyword evidence="3" id="KW-1185">Reference proteome</keyword>
<evidence type="ECO:0000256" key="1">
    <source>
        <dbReference type="SAM" id="Phobius"/>
    </source>
</evidence>
<reference evidence="2" key="1">
    <citation type="submission" date="2020-10" db="EMBL/GenBank/DDBJ databases">
        <authorList>
            <person name="Han B."/>
            <person name="Lu T."/>
            <person name="Zhao Q."/>
            <person name="Huang X."/>
            <person name="Zhao Y."/>
        </authorList>
    </citation>
    <scope>NUCLEOTIDE SEQUENCE</scope>
</reference>
<name>A0A811PMD8_9POAL</name>
<feature type="transmembrane region" description="Helical" evidence="1">
    <location>
        <begin position="22"/>
        <end position="42"/>
    </location>
</feature>
<feature type="transmembrane region" description="Helical" evidence="1">
    <location>
        <begin position="49"/>
        <end position="69"/>
    </location>
</feature>
<evidence type="ECO:0000313" key="2">
    <source>
        <dbReference type="EMBL" id="CAD6246905.1"/>
    </source>
</evidence>
<accession>A0A811PMD8</accession>
<organism evidence="2 3">
    <name type="scientific">Miscanthus lutarioriparius</name>
    <dbReference type="NCBI Taxonomy" id="422564"/>
    <lineage>
        <taxon>Eukaryota</taxon>
        <taxon>Viridiplantae</taxon>
        <taxon>Streptophyta</taxon>
        <taxon>Embryophyta</taxon>
        <taxon>Tracheophyta</taxon>
        <taxon>Spermatophyta</taxon>
        <taxon>Magnoliopsida</taxon>
        <taxon>Liliopsida</taxon>
        <taxon>Poales</taxon>
        <taxon>Poaceae</taxon>
        <taxon>PACMAD clade</taxon>
        <taxon>Panicoideae</taxon>
        <taxon>Andropogonodae</taxon>
        <taxon>Andropogoneae</taxon>
        <taxon>Saccharinae</taxon>
        <taxon>Miscanthus</taxon>
    </lineage>
</organism>
<proteinExistence type="predicted"/>
<keyword evidence="1" id="KW-0472">Membrane</keyword>
<protein>
    <submittedName>
        <fullName evidence="2">Uncharacterized protein</fullName>
    </submittedName>
</protein>
<keyword evidence="1" id="KW-1133">Transmembrane helix</keyword>